<protein>
    <submittedName>
        <fullName evidence="3">Neuroblast differentiation-associated protein AHNAK</fullName>
    </submittedName>
</protein>
<feature type="region of interest" description="Disordered" evidence="1">
    <location>
        <begin position="832"/>
        <end position="865"/>
    </location>
</feature>
<feature type="compositionally biased region" description="Polar residues" evidence="1">
    <location>
        <begin position="343"/>
        <end position="356"/>
    </location>
</feature>
<sequence>MAAAGQRGGSAAAASQSSEGLAAGLLVCVVVGAWGAAGAATPASRTHDDSTTESSASPPAEENSSSVTEPTSGVTGPTITAAGPTSSVTGPTITAAGPTGSVTRSTVTAAGPTGSVTRPTAITAAGTTGSVTGPTITAAATTGSVTGPTITAAATTGSVTRPTTITADGTTGSVTGPTITAAATTGSVTGPTITAAATTGSVTGPTINAAGKTGSVTGLTSRVTEPPPTIGSDTTSPSASTGPTSGPTGNTSDQATPEEAVDSTAAKQTTSALPTAESEATGQTADSASNVVQTGDLRPTDDRQTHDADDLTTDTAEPTTNSQRSPSDESSTAGEATVDLSVPPSSSTDNNASSPLQLEIVIEESTEVDAEQGATDEPASTKAEIRTTPSSPSTSTADEHPAPDLADKDSRDLEDAYHNEVPDEVRRKYKLSHPFLIGTRTAAKDESSSTSSSPSSGRSFVLYRNYDVDSQERERELEERGREQNHPADLEDTNVHEVNHYVPGDEHEDDPEEADKVQQQQQRSVARWYLLLLAGNSTTVRLRQKDFAKYLKLNLAARLSVEYNDLRVNRVEFKPLLMVNVTIFSRPKDNEEAPLHMLADTNATLLELSGEEYHVVRFITIPNDEALASLASGGFQADSYTGTVPRGDWHVDMGVAVYFAIAAALVSILLAVFLVGLWRYVRALAAEVRWPWRRYKPYSLPRWSLPLQHRLCADHIVHCAPLRSERAPHEPLGLGRRVWTTADAPDADVPVQKILAPEPAPPHRLVLTASLPHLLAGEAAPSTADTLLQTQPGPPPPPPAAPAAPAAAGPGPSRPNSKLSLFGAHCEQVLQPERPPLLGPAAPASRGRHRLQPQGRHPLDVRIGPTVLGLDNPNYMLQ</sequence>
<feature type="compositionally biased region" description="Polar residues" evidence="1">
    <location>
        <begin position="101"/>
        <end position="134"/>
    </location>
</feature>
<keyword evidence="2" id="KW-1133">Transmembrane helix</keyword>
<dbReference type="PANTHER" id="PTHR45725:SF18">
    <property type="entry name" value="ORC1-LIKE AAA ATPASE DOMAIN-CONTAINING PROTEIN"/>
    <property type="match status" value="1"/>
</dbReference>
<evidence type="ECO:0000256" key="1">
    <source>
        <dbReference type="SAM" id="MobiDB-lite"/>
    </source>
</evidence>
<feature type="compositionally biased region" description="Polar residues" evidence="1">
    <location>
        <begin position="67"/>
        <end position="88"/>
    </location>
</feature>
<feature type="compositionally biased region" description="Basic and acidic residues" evidence="1">
    <location>
        <begin position="397"/>
        <end position="425"/>
    </location>
</feature>
<proteinExistence type="predicted"/>
<feature type="compositionally biased region" description="Low complexity" evidence="1">
    <location>
        <begin position="387"/>
        <end position="396"/>
    </location>
</feature>
<feature type="region of interest" description="Disordered" evidence="1">
    <location>
        <begin position="153"/>
        <end position="178"/>
    </location>
</feature>
<dbReference type="EMBL" id="JAHWGI010001411">
    <property type="protein sequence ID" value="KAK3930557.1"/>
    <property type="molecule type" value="Genomic_DNA"/>
</dbReference>
<accession>A0AAE1HZ53</accession>
<feature type="compositionally biased region" description="Basic and acidic residues" evidence="1">
    <location>
        <begin position="466"/>
        <end position="495"/>
    </location>
</feature>
<dbReference type="AlphaFoldDB" id="A0AAE1HZ53"/>
<feature type="compositionally biased region" description="Low complexity" evidence="1">
    <location>
        <begin position="52"/>
        <end position="66"/>
    </location>
</feature>
<feature type="compositionally biased region" description="Low complexity" evidence="1">
    <location>
        <begin position="231"/>
        <end position="252"/>
    </location>
</feature>
<evidence type="ECO:0000313" key="3">
    <source>
        <dbReference type="EMBL" id="KAK3930557.1"/>
    </source>
</evidence>
<feature type="compositionally biased region" description="Polar residues" evidence="1">
    <location>
        <begin position="265"/>
        <end position="293"/>
    </location>
</feature>
<feature type="compositionally biased region" description="Polar residues" evidence="1">
    <location>
        <begin position="214"/>
        <end position="223"/>
    </location>
</feature>
<feature type="region of interest" description="Disordered" evidence="1">
    <location>
        <begin position="38"/>
        <end position="134"/>
    </location>
</feature>
<feature type="region of interest" description="Disordered" evidence="1">
    <location>
        <begin position="441"/>
        <end position="495"/>
    </location>
</feature>
<keyword evidence="4" id="KW-1185">Reference proteome</keyword>
<evidence type="ECO:0000313" key="4">
    <source>
        <dbReference type="Proteomes" id="UP001219518"/>
    </source>
</evidence>
<gene>
    <name evidence="3" type="ORF">KUF71_005291</name>
</gene>
<feature type="region of interest" description="Disordered" evidence="1">
    <location>
        <begin position="785"/>
        <end position="819"/>
    </location>
</feature>
<reference evidence="3" key="2">
    <citation type="journal article" date="2023" name="BMC Genomics">
        <title>Pest status, molecular evolution, and epigenetic factors derived from the genome assembly of Frankliniella fusca, a thysanopteran phytovirus vector.</title>
        <authorList>
            <person name="Catto M.A."/>
            <person name="Labadie P.E."/>
            <person name="Jacobson A.L."/>
            <person name="Kennedy G.G."/>
            <person name="Srinivasan R."/>
            <person name="Hunt B.G."/>
        </authorList>
    </citation>
    <scope>NUCLEOTIDE SEQUENCE</scope>
    <source>
        <strain evidence="3">PL_HMW_Pooled</strain>
    </source>
</reference>
<keyword evidence="2" id="KW-0472">Membrane</keyword>
<feature type="compositionally biased region" description="Pro residues" evidence="1">
    <location>
        <begin position="792"/>
        <end position="802"/>
    </location>
</feature>
<dbReference type="InterPro" id="IPR051425">
    <property type="entry name" value="Formin_Homology"/>
</dbReference>
<feature type="compositionally biased region" description="Basic and acidic residues" evidence="1">
    <location>
        <begin position="298"/>
        <end position="309"/>
    </location>
</feature>
<feature type="compositionally biased region" description="Acidic residues" evidence="1">
    <location>
        <begin position="361"/>
        <end position="370"/>
    </location>
</feature>
<feature type="compositionally biased region" description="Low complexity" evidence="1">
    <location>
        <begin position="448"/>
        <end position="459"/>
    </location>
</feature>
<feature type="transmembrane region" description="Helical" evidence="2">
    <location>
        <begin position="655"/>
        <end position="681"/>
    </location>
</feature>
<organism evidence="3 4">
    <name type="scientific">Frankliniella fusca</name>
    <dbReference type="NCBI Taxonomy" id="407009"/>
    <lineage>
        <taxon>Eukaryota</taxon>
        <taxon>Metazoa</taxon>
        <taxon>Ecdysozoa</taxon>
        <taxon>Arthropoda</taxon>
        <taxon>Hexapoda</taxon>
        <taxon>Insecta</taxon>
        <taxon>Pterygota</taxon>
        <taxon>Neoptera</taxon>
        <taxon>Paraneoptera</taxon>
        <taxon>Thysanoptera</taxon>
        <taxon>Terebrantia</taxon>
        <taxon>Thripoidea</taxon>
        <taxon>Thripidae</taxon>
        <taxon>Frankliniella</taxon>
    </lineage>
</organism>
<dbReference type="PANTHER" id="PTHR45725">
    <property type="entry name" value="FORMIN HOMOLOGY 2 FAMILY MEMBER"/>
    <property type="match status" value="1"/>
</dbReference>
<feature type="compositionally biased region" description="Polar residues" evidence="1">
    <location>
        <begin position="321"/>
        <end position="334"/>
    </location>
</feature>
<reference evidence="3" key="1">
    <citation type="submission" date="2021-07" db="EMBL/GenBank/DDBJ databases">
        <authorList>
            <person name="Catto M.A."/>
            <person name="Jacobson A."/>
            <person name="Kennedy G."/>
            <person name="Labadie P."/>
            <person name="Hunt B.G."/>
            <person name="Srinivasan R."/>
        </authorList>
    </citation>
    <scope>NUCLEOTIDE SEQUENCE</scope>
    <source>
        <strain evidence="3">PL_HMW_Pooled</strain>
        <tissue evidence="3">Head</tissue>
    </source>
</reference>
<comment type="caution">
    <text evidence="3">The sequence shown here is derived from an EMBL/GenBank/DDBJ whole genome shotgun (WGS) entry which is preliminary data.</text>
</comment>
<name>A0AAE1HZ53_9NEOP</name>
<feature type="compositionally biased region" description="Low complexity" evidence="1">
    <location>
        <begin position="89"/>
        <end position="100"/>
    </location>
</feature>
<dbReference type="Proteomes" id="UP001219518">
    <property type="component" value="Unassembled WGS sequence"/>
</dbReference>
<feature type="compositionally biased region" description="Polar residues" evidence="1">
    <location>
        <begin position="157"/>
        <end position="178"/>
    </location>
</feature>
<evidence type="ECO:0000256" key="2">
    <source>
        <dbReference type="SAM" id="Phobius"/>
    </source>
</evidence>
<feature type="region of interest" description="Disordered" evidence="1">
    <location>
        <begin position="197"/>
        <end position="425"/>
    </location>
</feature>
<keyword evidence="2" id="KW-0812">Transmembrane</keyword>